<keyword evidence="8" id="KW-1185">Reference proteome</keyword>
<dbReference type="InterPro" id="IPR050437">
    <property type="entry name" value="Ribos_protein_bS1-like"/>
</dbReference>
<comment type="similarity">
    <text evidence="1">Belongs to the bacterial ribosomal protein bS1 family.</text>
</comment>
<dbReference type="EMBL" id="FNDJ01000016">
    <property type="protein sequence ID" value="SDK48054.1"/>
    <property type="molecule type" value="Genomic_DNA"/>
</dbReference>
<dbReference type="Pfam" id="PF00575">
    <property type="entry name" value="S1"/>
    <property type="match status" value="2"/>
</dbReference>
<comment type="function">
    <text evidence="4">Binds mRNA; thus facilitating recognition of the initiation point. It is needed to translate mRNA with a short Shine-Dalgarno (SD) purine-rich sequence.</text>
</comment>
<dbReference type="SMART" id="SM00316">
    <property type="entry name" value="S1"/>
    <property type="match status" value="3"/>
</dbReference>
<evidence type="ECO:0000313" key="8">
    <source>
        <dbReference type="Proteomes" id="UP000199202"/>
    </source>
</evidence>
<organism evidence="7 8">
    <name type="scientific">Nonomuraea jiangxiensis</name>
    <dbReference type="NCBI Taxonomy" id="633440"/>
    <lineage>
        <taxon>Bacteria</taxon>
        <taxon>Bacillati</taxon>
        <taxon>Actinomycetota</taxon>
        <taxon>Actinomycetes</taxon>
        <taxon>Streptosporangiales</taxon>
        <taxon>Streptosporangiaceae</taxon>
        <taxon>Nonomuraea</taxon>
    </lineage>
</organism>
<dbReference type="GO" id="GO:0006412">
    <property type="term" value="P:translation"/>
    <property type="evidence" value="ECO:0007669"/>
    <property type="project" value="TreeGrafter"/>
</dbReference>
<protein>
    <submittedName>
        <fullName evidence="7">Small subunit ribosomal protein S1</fullName>
    </submittedName>
</protein>
<evidence type="ECO:0000256" key="3">
    <source>
        <dbReference type="ARBA" id="ARBA00023274"/>
    </source>
</evidence>
<reference evidence="7 8" key="1">
    <citation type="submission" date="2016-10" db="EMBL/GenBank/DDBJ databases">
        <authorList>
            <person name="de Groot N.N."/>
        </authorList>
    </citation>
    <scope>NUCLEOTIDE SEQUENCE [LARGE SCALE GENOMIC DNA]</scope>
    <source>
        <strain evidence="7 8">CGMCC 4.6533</strain>
    </source>
</reference>
<dbReference type="GO" id="GO:0022627">
    <property type="term" value="C:cytosolic small ribosomal subunit"/>
    <property type="evidence" value="ECO:0007669"/>
    <property type="project" value="TreeGrafter"/>
</dbReference>
<evidence type="ECO:0000313" key="7">
    <source>
        <dbReference type="EMBL" id="SDK48054.1"/>
    </source>
</evidence>
<dbReference type="PANTHER" id="PTHR10724:SF7">
    <property type="entry name" value="SMALL RIBOSOMAL SUBUNIT PROTEIN BS1C"/>
    <property type="match status" value="1"/>
</dbReference>
<keyword evidence="2 7" id="KW-0689">Ribosomal protein</keyword>
<dbReference type="InterPro" id="IPR012340">
    <property type="entry name" value="NA-bd_OB-fold"/>
</dbReference>
<keyword evidence="3" id="KW-0687">Ribonucleoprotein</keyword>
<dbReference type="InterPro" id="IPR003029">
    <property type="entry name" value="S1_domain"/>
</dbReference>
<dbReference type="RefSeq" id="WP_090940111.1">
    <property type="nucleotide sequence ID" value="NZ_FNDJ01000016.1"/>
</dbReference>
<dbReference type="FunFam" id="2.40.50.140:FF:000103">
    <property type="entry name" value="protein RRP5 homolog"/>
    <property type="match status" value="1"/>
</dbReference>
<feature type="domain" description="S1 motif" evidence="6">
    <location>
        <begin position="104"/>
        <end position="180"/>
    </location>
</feature>
<dbReference type="SUPFAM" id="SSF50249">
    <property type="entry name" value="Nucleic acid-binding proteins"/>
    <property type="match status" value="3"/>
</dbReference>
<dbReference type="Proteomes" id="UP000199202">
    <property type="component" value="Unassembled WGS sequence"/>
</dbReference>
<feature type="region of interest" description="Disordered" evidence="5">
    <location>
        <begin position="266"/>
        <end position="288"/>
    </location>
</feature>
<dbReference type="OrthoDB" id="286090at2"/>
<proteinExistence type="inferred from homology"/>
<evidence type="ECO:0000256" key="4">
    <source>
        <dbReference type="ARBA" id="ARBA00025604"/>
    </source>
</evidence>
<gene>
    <name evidence="7" type="ORF">SAMN05421869_116106</name>
</gene>
<evidence type="ECO:0000256" key="1">
    <source>
        <dbReference type="ARBA" id="ARBA00006767"/>
    </source>
</evidence>
<accession>A0A1G9C9E8</accession>
<evidence type="ECO:0000259" key="6">
    <source>
        <dbReference type="PROSITE" id="PS50126"/>
    </source>
</evidence>
<dbReference type="STRING" id="633440.SAMN05421869_116106"/>
<evidence type="ECO:0000256" key="2">
    <source>
        <dbReference type="ARBA" id="ARBA00022980"/>
    </source>
</evidence>
<dbReference type="GO" id="GO:0003729">
    <property type="term" value="F:mRNA binding"/>
    <property type="evidence" value="ECO:0007669"/>
    <property type="project" value="TreeGrafter"/>
</dbReference>
<dbReference type="PROSITE" id="PS50126">
    <property type="entry name" value="S1"/>
    <property type="match status" value="3"/>
</dbReference>
<name>A0A1G9C9E8_9ACTN</name>
<feature type="domain" description="S1 motif" evidence="6">
    <location>
        <begin position="197"/>
        <end position="266"/>
    </location>
</feature>
<sequence>MGAVEDEESLAAFLRTVNVGDVLTGTVAEVTQSQTTVLLDAFTSDPIGIIGPLDRSWRSEPLEVGGRVSGEVIAVDLRERQVRLSRSATENPQLWAYLKALRPGQRLAGTVAAIERFGVFVDLDDGPDHPVFPGVGFITMPELSWRRFEDPSEVVSVGEHVTCEFLVFDTYNGEARLSLRATRPDPFQQFARRVHVGQILHGSVTKVVPIGVFIRVADGIEGLVHVSELAATTVEASGDVVQVGDEVTVIITEIDVQRRRLALSRRQAPEKAWDLPSPAPGNPRDPAG</sequence>
<dbReference type="Gene3D" id="2.40.50.140">
    <property type="entry name" value="Nucleic acid-binding proteins"/>
    <property type="match status" value="3"/>
</dbReference>
<feature type="compositionally biased region" description="Pro residues" evidence="5">
    <location>
        <begin position="277"/>
        <end position="288"/>
    </location>
</feature>
<dbReference type="AlphaFoldDB" id="A0A1G9C9E8"/>
<feature type="domain" description="S1 motif" evidence="6">
    <location>
        <begin position="20"/>
        <end position="87"/>
    </location>
</feature>
<evidence type="ECO:0000256" key="5">
    <source>
        <dbReference type="SAM" id="MobiDB-lite"/>
    </source>
</evidence>
<dbReference type="GO" id="GO:0003735">
    <property type="term" value="F:structural constituent of ribosome"/>
    <property type="evidence" value="ECO:0007669"/>
    <property type="project" value="TreeGrafter"/>
</dbReference>
<dbReference type="PANTHER" id="PTHR10724">
    <property type="entry name" value="30S RIBOSOMAL PROTEIN S1"/>
    <property type="match status" value="1"/>
</dbReference>